<evidence type="ECO:0000256" key="3">
    <source>
        <dbReference type="ARBA" id="ARBA00022837"/>
    </source>
</evidence>
<name>A0A0H5R725_9EUKA</name>
<protein>
    <recommendedName>
        <fullName evidence="4">EF-hand domain-containing protein</fullName>
    </recommendedName>
</protein>
<dbReference type="PANTHER" id="PTHR45942">
    <property type="entry name" value="PROTEIN PHOSPATASE 3 REGULATORY SUBUNIT B ALPHA ISOFORM TYPE 1"/>
    <property type="match status" value="1"/>
</dbReference>
<keyword evidence="2" id="KW-0677">Repeat</keyword>
<dbReference type="InterPro" id="IPR011992">
    <property type="entry name" value="EF-hand-dom_pair"/>
</dbReference>
<dbReference type="SUPFAM" id="SSF47473">
    <property type="entry name" value="EF-hand"/>
    <property type="match status" value="1"/>
</dbReference>
<dbReference type="Pfam" id="PF13499">
    <property type="entry name" value="EF-hand_7"/>
    <property type="match status" value="1"/>
</dbReference>
<dbReference type="InterPro" id="IPR018247">
    <property type="entry name" value="EF_Hand_1_Ca_BS"/>
</dbReference>
<evidence type="ECO:0000256" key="2">
    <source>
        <dbReference type="ARBA" id="ARBA00022737"/>
    </source>
</evidence>
<dbReference type="AlphaFoldDB" id="A0A0H5R725"/>
<proteinExistence type="predicted"/>
<sequence>MGNAVSTRLTKEDIDELRSGEISEFTVEEIKSLYERFQRLDKTSSGVISAHDFELIPELSMNPLCHRIIRLFDSSRLDRVNFRDFVRTLWRFSPRCPPDEKLRAAFDAYDVDGDGVIGYDDLMYILKLLAGVNLSDEQLRIIVADTISAVDSSKKGAISLDDFKTNIGIETANKLLTIHI</sequence>
<keyword evidence="1" id="KW-0479">Metal-binding</keyword>
<dbReference type="GO" id="GO:0005509">
    <property type="term" value="F:calcium ion binding"/>
    <property type="evidence" value="ECO:0007669"/>
    <property type="project" value="InterPro"/>
</dbReference>
<dbReference type="SMART" id="SM00054">
    <property type="entry name" value="EFh"/>
    <property type="match status" value="1"/>
</dbReference>
<accession>A0A0H5R725</accession>
<keyword evidence="3" id="KW-0106">Calcium</keyword>
<evidence type="ECO:0000256" key="1">
    <source>
        <dbReference type="ARBA" id="ARBA00022723"/>
    </source>
</evidence>
<evidence type="ECO:0000313" key="5">
    <source>
        <dbReference type="EMBL" id="CRZ09631.1"/>
    </source>
</evidence>
<dbReference type="Gene3D" id="1.10.238.10">
    <property type="entry name" value="EF-hand"/>
    <property type="match status" value="1"/>
</dbReference>
<organism evidence="5">
    <name type="scientific">Spongospora subterranea</name>
    <dbReference type="NCBI Taxonomy" id="70186"/>
    <lineage>
        <taxon>Eukaryota</taxon>
        <taxon>Sar</taxon>
        <taxon>Rhizaria</taxon>
        <taxon>Endomyxa</taxon>
        <taxon>Phytomyxea</taxon>
        <taxon>Plasmodiophorida</taxon>
        <taxon>Plasmodiophoridae</taxon>
        <taxon>Spongospora</taxon>
    </lineage>
</organism>
<feature type="domain" description="EF-hand" evidence="4">
    <location>
        <begin position="28"/>
        <end position="63"/>
    </location>
</feature>
<dbReference type="PROSITE" id="PS00018">
    <property type="entry name" value="EF_HAND_1"/>
    <property type="match status" value="1"/>
</dbReference>
<dbReference type="InterPro" id="IPR002048">
    <property type="entry name" value="EF_hand_dom"/>
</dbReference>
<evidence type="ECO:0000259" key="4">
    <source>
        <dbReference type="PROSITE" id="PS50222"/>
    </source>
</evidence>
<dbReference type="PROSITE" id="PS50222">
    <property type="entry name" value="EF_HAND_2"/>
    <property type="match status" value="2"/>
</dbReference>
<feature type="domain" description="EF-hand" evidence="4">
    <location>
        <begin position="97"/>
        <end position="132"/>
    </location>
</feature>
<reference evidence="5" key="1">
    <citation type="submission" date="2015-04" db="EMBL/GenBank/DDBJ databases">
        <title>The genome sequence of the plant pathogenic Rhizarian Plasmodiophora brassicae reveals insights in its biotrophic life cycle and the origin of chitin synthesis.</title>
        <authorList>
            <person name="Schwelm A."/>
            <person name="Fogelqvist J."/>
            <person name="Knaust A."/>
            <person name="Julke S."/>
            <person name="Lilja T."/>
            <person name="Dhandapani V."/>
            <person name="Bonilla-Rosso G."/>
            <person name="Karlsson M."/>
            <person name="Shevchenko A."/>
            <person name="Choi S.R."/>
            <person name="Kim H.G."/>
            <person name="Park J.Y."/>
            <person name="Lim Y.P."/>
            <person name="Ludwig-Muller J."/>
            <person name="Dixelius C."/>
        </authorList>
    </citation>
    <scope>NUCLEOTIDE SEQUENCE</scope>
    <source>
        <tissue evidence="5">Potato root galls</tissue>
    </source>
</reference>
<dbReference type="EMBL" id="HACM01009189">
    <property type="protein sequence ID" value="CRZ09631.1"/>
    <property type="molecule type" value="Transcribed_RNA"/>
</dbReference>